<keyword evidence="2" id="KW-0479">Metal-binding</keyword>
<name>A0A8K1FE60_PYTOL</name>
<protein>
    <recommendedName>
        <fullName evidence="8">Alcohol dehydrogenase</fullName>
    </recommendedName>
</protein>
<dbReference type="PANTHER" id="PTHR42813:SF1">
    <property type="entry name" value="DEHYDROGENASE, PUTATIVE (AFU_ORTHOLOGUE AFUA_5G03930)-RELATED"/>
    <property type="match status" value="1"/>
</dbReference>
<dbReference type="InterPro" id="IPR011032">
    <property type="entry name" value="GroES-like_sf"/>
</dbReference>
<reference evidence="6" key="1">
    <citation type="submission" date="2019-03" db="EMBL/GenBank/DDBJ databases">
        <title>Long read genome sequence of the mycoparasitic Pythium oligandrum ATCC 38472 isolated from sugarbeet rhizosphere.</title>
        <authorList>
            <person name="Gaulin E."/>
        </authorList>
    </citation>
    <scope>NUCLEOTIDE SEQUENCE</scope>
    <source>
        <strain evidence="6">ATCC 38472_TT</strain>
    </source>
</reference>
<accession>A0A8K1FE60</accession>
<feature type="domain" description="Alcohol dehydrogenase-like C-terminal" evidence="4">
    <location>
        <begin position="220"/>
        <end position="295"/>
    </location>
</feature>
<keyword evidence="7" id="KW-1185">Reference proteome</keyword>
<sequence>MEFMKRFTGGSQEEKLGPAPQGQMKAVVWHGGKSIKVEYVPKPKIQDGADLIVRVTASSIAPGFCTQVCAGDIPGMEKGQILGREAVGIVDQVGPEIVKFKKGDRVVISFIIACGECSFCRRREFSACNRTNESKEFAQMYGGWAPAAMFGGSRLHGNVPGSQAEFVRVPFGDANCYKIPDSIPDEKALFAADTAASALHATELGQVIKGDTVVIWGLGPVGLLTAKWAKMKGAKRIIGVDLVHERLKAAYDKFDLEVVDRTGLSTAEVTKKLLDMLPDGGADVTIDACGCSAAQSWMKKMEKAVGVEKESADLLKEIMTVARKCGHVGVIADYNAQTDGFPIGHIMMKHLTLRAGQTPVQKYFKEVLDAIDAGELDPTMLITHHMALDDAAAAYQHACKKDEGFLKVLIRPSAEQTPVHAEL</sequence>
<dbReference type="PANTHER" id="PTHR42813">
    <property type="entry name" value="ZINC-TYPE ALCOHOL DEHYDROGENASE-LIKE"/>
    <property type="match status" value="1"/>
</dbReference>
<proteinExistence type="predicted"/>
<comment type="cofactor">
    <cofactor evidence="1">
        <name>Zn(2+)</name>
        <dbReference type="ChEBI" id="CHEBI:29105"/>
    </cofactor>
</comment>
<dbReference type="Pfam" id="PF08240">
    <property type="entry name" value="ADH_N"/>
    <property type="match status" value="1"/>
</dbReference>
<dbReference type="OrthoDB" id="256333at2759"/>
<gene>
    <name evidence="6" type="ORF">Poli38472_008945</name>
</gene>
<dbReference type="SUPFAM" id="SSF50129">
    <property type="entry name" value="GroES-like"/>
    <property type="match status" value="1"/>
</dbReference>
<evidence type="ECO:0000313" key="7">
    <source>
        <dbReference type="Proteomes" id="UP000794436"/>
    </source>
</evidence>
<evidence type="ECO:0000256" key="1">
    <source>
        <dbReference type="ARBA" id="ARBA00001947"/>
    </source>
</evidence>
<evidence type="ECO:0000256" key="2">
    <source>
        <dbReference type="ARBA" id="ARBA00022723"/>
    </source>
</evidence>
<evidence type="ECO:0000313" key="6">
    <source>
        <dbReference type="EMBL" id="TMW56297.1"/>
    </source>
</evidence>
<evidence type="ECO:0000259" key="4">
    <source>
        <dbReference type="Pfam" id="PF00107"/>
    </source>
</evidence>
<feature type="domain" description="Alcohol dehydrogenase-like N-terminal" evidence="5">
    <location>
        <begin position="50"/>
        <end position="181"/>
    </location>
</feature>
<dbReference type="InterPro" id="IPR036291">
    <property type="entry name" value="NAD(P)-bd_dom_sf"/>
</dbReference>
<dbReference type="SUPFAM" id="SSF51735">
    <property type="entry name" value="NAD(P)-binding Rossmann-fold domains"/>
    <property type="match status" value="1"/>
</dbReference>
<dbReference type="GO" id="GO:0046872">
    <property type="term" value="F:metal ion binding"/>
    <property type="evidence" value="ECO:0007669"/>
    <property type="project" value="UniProtKB-KW"/>
</dbReference>
<organism evidence="6 7">
    <name type="scientific">Pythium oligandrum</name>
    <name type="common">Mycoparasitic fungus</name>
    <dbReference type="NCBI Taxonomy" id="41045"/>
    <lineage>
        <taxon>Eukaryota</taxon>
        <taxon>Sar</taxon>
        <taxon>Stramenopiles</taxon>
        <taxon>Oomycota</taxon>
        <taxon>Peronosporomycetes</taxon>
        <taxon>Pythiales</taxon>
        <taxon>Pythiaceae</taxon>
        <taxon>Pythium</taxon>
    </lineage>
</organism>
<dbReference type="InterPro" id="IPR013149">
    <property type="entry name" value="ADH-like_C"/>
</dbReference>
<dbReference type="Gene3D" id="3.40.50.720">
    <property type="entry name" value="NAD(P)-binding Rossmann-like Domain"/>
    <property type="match status" value="1"/>
</dbReference>
<dbReference type="Gene3D" id="3.90.180.10">
    <property type="entry name" value="Medium-chain alcohol dehydrogenases, catalytic domain"/>
    <property type="match status" value="1"/>
</dbReference>
<dbReference type="EMBL" id="SPLM01000146">
    <property type="protein sequence ID" value="TMW56297.1"/>
    <property type="molecule type" value="Genomic_DNA"/>
</dbReference>
<keyword evidence="3" id="KW-0862">Zinc</keyword>
<dbReference type="AlphaFoldDB" id="A0A8K1FE60"/>
<dbReference type="InterPro" id="IPR013154">
    <property type="entry name" value="ADH-like_N"/>
</dbReference>
<dbReference type="Proteomes" id="UP000794436">
    <property type="component" value="Unassembled WGS sequence"/>
</dbReference>
<evidence type="ECO:0008006" key="8">
    <source>
        <dbReference type="Google" id="ProtNLM"/>
    </source>
</evidence>
<dbReference type="Pfam" id="PF00107">
    <property type="entry name" value="ADH_zinc_N"/>
    <property type="match status" value="1"/>
</dbReference>
<comment type="caution">
    <text evidence="6">The sequence shown here is derived from an EMBL/GenBank/DDBJ whole genome shotgun (WGS) entry which is preliminary data.</text>
</comment>
<evidence type="ECO:0000259" key="5">
    <source>
        <dbReference type="Pfam" id="PF08240"/>
    </source>
</evidence>
<evidence type="ECO:0000256" key="3">
    <source>
        <dbReference type="ARBA" id="ARBA00022833"/>
    </source>
</evidence>